<dbReference type="Proteomes" id="UP001595945">
    <property type="component" value="Unassembled WGS sequence"/>
</dbReference>
<gene>
    <name evidence="2" type="ORF">ACFO9K_07030</name>
</gene>
<reference evidence="2 3" key="1">
    <citation type="journal article" date="2019" name="Int. J. Syst. Evol. Microbiol.">
        <title>The Global Catalogue of Microorganisms (GCM) 10K type strain sequencing project: providing services to taxonomists for standard genome sequencing and annotation.</title>
        <authorList>
            <consortium name="The Broad Institute Genomics Platform"/>
            <consortium name="The Broad Institute Genome Sequencing Center for Infectious Disease"/>
            <person name="Wu L."/>
            <person name="Ma J."/>
        </authorList>
    </citation>
    <scope>NUCLEOTIDE SEQUENCE [LARGE SCALE GENOMIC DNA]</scope>
    <source>
        <strain evidence="2 3">XZYJ18</strain>
    </source>
</reference>
<organism evidence="2 3">
    <name type="scientific">Halorussus aquaticus</name>
    <dbReference type="NCBI Taxonomy" id="2953748"/>
    <lineage>
        <taxon>Archaea</taxon>
        <taxon>Methanobacteriati</taxon>
        <taxon>Methanobacteriota</taxon>
        <taxon>Stenosarchaea group</taxon>
        <taxon>Halobacteria</taxon>
        <taxon>Halobacteriales</taxon>
        <taxon>Haladaptataceae</taxon>
        <taxon>Halorussus</taxon>
    </lineage>
</organism>
<accession>A0ABD5Q0G3</accession>
<feature type="domain" description="CheW-like" evidence="1">
    <location>
        <begin position="21"/>
        <end position="167"/>
    </location>
</feature>
<comment type="caution">
    <text evidence="2">The sequence shown here is derived from an EMBL/GenBank/DDBJ whole genome shotgun (WGS) entry which is preliminary data.</text>
</comment>
<dbReference type="InterPro" id="IPR039315">
    <property type="entry name" value="CheW"/>
</dbReference>
<dbReference type="AlphaFoldDB" id="A0ABD5Q0G3"/>
<dbReference type="PROSITE" id="PS50851">
    <property type="entry name" value="CHEW"/>
    <property type="match status" value="1"/>
</dbReference>
<protein>
    <submittedName>
        <fullName evidence="2">Chemotaxis protein CheW</fullName>
    </submittedName>
</protein>
<dbReference type="SMART" id="SM00260">
    <property type="entry name" value="CheW"/>
    <property type="match status" value="1"/>
</dbReference>
<dbReference type="InterPro" id="IPR002545">
    <property type="entry name" value="CheW-lke_dom"/>
</dbReference>
<dbReference type="PANTHER" id="PTHR22617:SF23">
    <property type="entry name" value="CHEMOTAXIS PROTEIN CHEW"/>
    <property type="match status" value="1"/>
</dbReference>
<keyword evidence="3" id="KW-1185">Reference proteome</keyword>
<name>A0ABD5Q0G3_9EURY</name>
<dbReference type="RefSeq" id="WP_254266905.1">
    <property type="nucleotide sequence ID" value="NZ_CP100400.1"/>
</dbReference>
<dbReference type="EMBL" id="JBHSHT010000001">
    <property type="protein sequence ID" value="MFC4824011.1"/>
    <property type="molecule type" value="Genomic_DNA"/>
</dbReference>
<dbReference type="PANTHER" id="PTHR22617">
    <property type="entry name" value="CHEMOTAXIS SENSOR HISTIDINE KINASE-RELATED"/>
    <property type="match status" value="1"/>
</dbReference>
<evidence type="ECO:0000313" key="2">
    <source>
        <dbReference type="EMBL" id="MFC4824011.1"/>
    </source>
</evidence>
<dbReference type="Gene3D" id="2.30.30.40">
    <property type="entry name" value="SH3 Domains"/>
    <property type="match status" value="1"/>
</dbReference>
<sequence length="169" mass="18186">MSGDLSGGAVTPETEENRRDWVEFVRFGLGGDDYGLELGRVEQILDDPSVTPVPQTGPAVAGVTNLGSEIPVVVDGRALLELPTRAPDAETTLLLLDRGDARPTGLLVDEVAGIDAHHVDSVETPEDGDWEPSVRRRWFRAVVAESDRTDEPMGVFDVDVLVSKARAQA</sequence>
<dbReference type="GeneID" id="73045310"/>
<evidence type="ECO:0000313" key="3">
    <source>
        <dbReference type="Proteomes" id="UP001595945"/>
    </source>
</evidence>
<evidence type="ECO:0000259" key="1">
    <source>
        <dbReference type="PROSITE" id="PS50851"/>
    </source>
</evidence>
<dbReference type="Gene3D" id="2.40.50.180">
    <property type="entry name" value="CheA-289, Domain 4"/>
    <property type="match status" value="1"/>
</dbReference>
<dbReference type="InterPro" id="IPR036061">
    <property type="entry name" value="CheW-like_dom_sf"/>
</dbReference>
<dbReference type="SUPFAM" id="SSF50341">
    <property type="entry name" value="CheW-like"/>
    <property type="match status" value="1"/>
</dbReference>
<proteinExistence type="predicted"/>
<dbReference type="Pfam" id="PF01584">
    <property type="entry name" value="CheW"/>
    <property type="match status" value="1"/>
</dbReference>